<evidence type="ECO:0000313" key="1">
    <source>
        <dbReference type="EMBL" id="KAH6610582.1"/>
    </source>
</evidence>
<dbReference type="EMBL" id="JAIWOZ010000001">
    <property type="protein sequence ID" value="KAH6610582.1"/>
    <property type="molecule type" value="Genomic_DNA"/>
</dbReference>
<gene>
    <name evidence="1" type="ORF">Trco_000602</name>
</gene>
<accession>A0A9P8TZZ8</accession>
<evidence type="ECO:0000313" key="2">
    <source>
        <dbReference type="Proteomes" id="UP000827724"/>
    </source>
</evidence>
<dbReference type="AlphaFoldDB" id="A0A9P8TZZ8"/>
<protein>
    <submittedName>
        <fullName evidence="1">Uncharacterized protein</fullName>
    </submittedName>
</protein>
<reference evidence="1" key="1">
    <citation type="submission" date="2021-08" db="EMBL/GenBank/DDBJ databases">
        <title>Chromosome-Level Trichoderma cornu-damae using Hi-C Data.</title>
        <authorList>
            <person name="Kim C.S."/>
        </authorList>
    </citation>
    <scope>NUCLEOTIDE SEQUENCE</scope>
    <source>
        <strain evidence="1">KA19-0412C</strain>
    </source>
</reference>
<proteinExistence type="predicted"/>
<sequence length="46" mass="5079">MPELRGSTVRGHSGALFAKGPVPRTYLKSGLFEPFGHLNFFWGNNS</sequence>
<dbReference type="Proteomes" id="UP000827724">
    <property type="component" value="Unassembled WGS sequence"/>
</dbReference>
<organism evidence="1 2">
    <name type="scientific">Trichoderma cornu-damae</name>
    <dbReference type="NCBI Taxonomy" id="654480"/>
    <lineage>
        <taxon>Eukaryota</taxon>
        <taxon>Fungi</taxon>
        <taxon>Dikarya</taxon>
        <taxon>Ascomycota</taxon>
        <taxon>Pezizomycotina</taxon>
        <taxon>Sordariomycetes</taxon>
        <taxon>Hypocreomycetidae</taxon>
        <taxon>Hypocreales</taxon>
        <taxon>Hypocreaceae</taxon>
        <taxon>Trichoderma</taxon>
    </lineage>
</organism>
<keyword evidence="2" id="KW-1185">Reference proteome</keyword>
<comment type="caution">
    <text evidence="1">The sequence shown here is derived from an EMBL/GenBank/DDBJ whole genome shotgun (WGS) entry which is preliminary data.</text>
</comment>
<name>A0A9P8TZZ8_9HYPO</name>